<name>A0A8E7AYB6_9EURY</name>
<protein>
    <submittedName>
        <fullName evidence="1">Uncharacterized protein</fullName>
    </submittedName>
</protein>
<accession>A0A8E7AYB6</accession>
<dbReference type="KEGG" id="mrtj:KHC33_00385"/>
<sequence length="97" mass="10983">MAAKSEKLARRSLKKIERMTVPAKYAELKTDVVTVLHHTVKAMERVPAVAGGKVSHLHHKMAFLTHMREVRTYTEYSKQEIEFLTGGKYVASNSVLD</sequence>
<dbReference type="RefSeq" id="WP_214419837.1">
    <property type="nucleotide sequence ID" value="NZ_CP075546.1"/>
</dbReference>
<dbReference type="GeneID" id="65095595"/>
<keyword evidence="2" id="KW-1185">Reference proteome</keyword>
<evidence type="ECO:0000313" key="1">
    <source>
        <dbReference type="EMBL" id="QVV89035.1"/>
    </source>
</evidence>
<gene>
    <name evidence="1" type="ORF">KHC33_00385</name>
</gene>
<proteinExistence type="predicted"/>
<dbReference type="EMBL" id="CP075546">
    <property type="protein sequence ID" value="QVV89035.1"/>
    <property type="molecule type" value="Genomic_DNA"/>
</dbReference>
<evidence type="ECO:0000313" key="2">
    <source>
        <dbReference type="Proteomes" id="UP000680656"/>
    </source>
</evidence>
<organism evidence="1 2">
    <name type="scientific">Methanospirillum purgamenti</name>
    <dbReference type="NCBI Taxonomy" id="2834276"/>
    <lineage>
        <taxon>Archaea</taxon>
        <taxon>Methanobacteriati</taxon>
        <taxon>Methanobacteriota</taxon>
        <taxon>Stenosarchaea group</taxon>
        <taxon>Methanomicrobia</taxon>
        <taxon>Methanomicrobiales</taxon>
        <taxon>Methanospirillaceae</taxon>
        <taxon>Methanospirillum</taxon>
    </lineage>
</organism>
<reference evidence="1 2" key="1">
    <citation type="submission" date="2021-05" db="EMBL/GenBank/DDBJ databases">
        <title>A novel Methanospirillum isolate from a pyrite-forming mixed culture.</title>
        <authorList>
            <person name="Bunk B."/>
            <person name="Sproer C."/>
            <person name="Spring S."/>
            <person name="Pester M."/>
        </authorList>
    </citation>
    <scope>NUCLEOTIDE SEQUENCE [LARGE SCALE GENOMIC DNA]</scope>
    <source>
        <strain evidence="1 2">J.3.6.1-F.2.7.3</strain>
    </source>
</reference>
<dbReference type="AlphaFoldDB" id="A0A8E7AYB6"/>
<dbReference type="Proteomes" id="UP000680656">
    <property type="component" value="Chromosome"/>
</dbReference>